<evidence type="ECO:0000313" key="1">
    <source>
        <dbReference type="EMBL" id="AJE47501.1"/>
    </source>
</evidence>
<name>A0A0B5E394_9RHOB</name>
<dbReference type="HOGENOM" id="CLU_165465_0_1_5"/>
<evidence type="ECO:0000313" key="2">
    <source>
        <dbReference type="Proteomes" id="UP000031521"/>
    </source>
</evidence>
<dbReference type="InterPro" id="IPR020518">
    <property type="entry name" value="Tscrpt_reg_PrtN"/>
</dbReference>
<dbReference type="OrthoDB" id="982642at2"/>
<protein>
    <recommendedName>
        <fullName evidence="3">Pyocin activator protein PrtN</fullName>
    </recommendedName>
</protein>
<dbReference type="KEGG" id="cid:P73_2786"/>
<dbReference type="RefSeq" id="WP_020043354.1">
    <property type="nucleotide sequence ID" value="NZ_CP004393.1"/>
</dbReference>
<sequence length="87" mass="9611">MNTAFLLIAMYSGRPIIPAEDVARDFFGLSTDKFIRKVSAGSIALPLVRMEASQKCAKGVHIDDLAEYLDKRRAAAVKECLQLQGLR</sequence>
<keyword evidence="2" id="KW-1185">Reference proteome</keyword>
<reference evidence="1 2" key="1">
    <citation type="journal article" date="2014" name="Int. J. Syst. Evol. Microbiol.">
        <title>Celeribacter indicus sp. nov., a polycyclic aromatic hydrocarbon-degrading bacterium from deep-sea sediment and reclassification of Huaishuia halophila as Celeribacter halophilus comb. nov.</title>
        <authorList>
            <person name="Lai Q."/>
            <person name="Cao J."/>
            <person name="Yuan J."/>
            <person name="Li F."/>
            <person name="Shao Z."/>
        </authorList>
    </citation>
    <scope>NUCLEOTIDE SEQUENCE [LARGE SCALE GENOMIC DNA]</scope>
    <source>
        <strain evidence="1">P73</strain>
    </source>
</reference>
<dbReference type="EMBL" id="CP004393">
    <property type="protein sequence ID" value="AJE47501.1"/>
    <property type="molecule type" value="Genomic_DNA"/>
</dbReference>
<organism evidence="1 2">
    <name type="scientific">Celeribacter indicus</name>
    <dbReference type="NCBI Taxonomy" id="1208324"/>
    <lineage>
        <taxon>Bacteria</taxon>
        <taxon>Pseudomonadati</taxon>
        <taxon>Pseudomonadota</taxon>
        <taxon>Alphaproteobacteria</taxon>
        <taxon>Rhodobacterales</taxon>
        <taxon>Roseobacteraceae</taxon>
        <taxon>Celeribacter</taxon>
    </lineage>
</organism>
<dbReference type="AlphaFoldDB" id="A0A0B5E394"/>
<dbReference type="GO" id="GO:0006355">
    <property type="term" value="P:regulation of DNA-templated transcription"/>
    <property type="evidence" value="ECO:0007669"/>
    <property type="project" value="InterPro"/>
</dbReference>
<accession>A0A0B5E394</accession>
<proteinExistence type="predicted"/>
<evidence type="ECO:0008006" key="3">
    <source>
        <dbReference type="Google" id="ProtNLM"/>
    </source>
</evidence>
<gene>
    <name evidence="1" type="ORF">P73_2786</name>
</gene>
<dbReference type="Proteomes" id="UP000031521">
    <property type="component" value="Chromosome"/>
</dbReference>
<dbReference type="STRING" id="1208324.P73_2786"/>
<dbReference type="Pfam" id="PF11112">
    <property type="entry name" value="PyocinActivator"/>
    <property type="match status" value="1"/>
</dbReference>